<evidence type="ECO:0000313" key="3">
    <source>
        <dbReference type="Proteomes" id="UP001356095"/>
    </source>
</evidence>
<name>A0ABU7KI74_9ACTN</name>
<comment type="caution">
    <text evidence="2">The sequence shown here is derived from an EMBL/GenBank/DDBJ whole genome shotgun (WGS) entry which is preliminary data.</text>
</comment>
<evidence type="ECO:0000313" key="2">
    <source>
        <dbReference type="EMBL" id="MEE2041277.1"/>
    </source>
</evidence>
<keyword evidence="3" id="KW-1185">Reference proteome</keyword>
<organism evidence="2 3">
    <name type="scientific">Nocardiopsis codii</name>
    <dbReference type="NCBI Taxonomy" id="3065942"/>
    <lineage>
        <taxon>Bacteria</taxon>
        <taxon>Bacillati</taxon>
        <taxon>Actinomycetota</taxon>
        <taxon>Actinomycetes</taxon>
        <taxon>Streptosporangiales</taxon>
        <taxon>Nocardiopsidaceae</taxon>
        <taxon>Nocardiopsis</taxon>
    </lineage>
</organism>
<accession>A0ABU7KI74</accession>
<feature type="region of interest" description="Disordered" evidence="1">
    <location>
        <begin position="58"/>
        <end position="87"/>
    </location>
</feature>
<reference evidence="2 3" key="1">
    <citation type="submission" date="2023-08" db="EMBL/GenBank/DDBJ databases">
        <authorList>
            <person name="Girao M."/>
            <person name="Carvalho M.F."/>
        </authorList>
    </citation>
    <scope>NUCLEOTIDE SEQUENCE [LARGE SCALE GENOMIC DNA]</scope>
    <source>
        <strain evidence="2 3">CT-R113</strain>
    </source>
</reference>
<evidence type="ECO:0000256" key="1">
    <source>
        <dbReference type="SAM" id="MobiDB-lite"/>
    </source>
</evidence>
<dbReference type="Proteomes" id="UP001356095">
    <property type="component" value="Unassembled WGS sequence"/>
</dbReference>
<sequence length="87" mass="9353">MPTFERVVDGTAVERRHVPYRSRDLPALEKSPNWRKVAEGYEPADSPDPRPTVAEQLDAQRAERAAAAKSTRTKPVPDAAGTAGAGG</sequence>
<dbReference type="EMBL" id="JAUZMY010000045">
    <property type="protein sequence ID" value="MEE2041277.1"/>
    <property type="molecule type" value="Genomic_DNA"/>
</dbReference>
<dbReference type="RefSeq" id="WP_330095037.1">
    <property type="nucleotide sequence ID" value="NZ_JAUZMY010000045.1"/>
</dbReference>
<gene>
    <name evidence="2" type="ORF">Q8791_29035</name>
</gene>
<protein>
    <submittedName>
        <fullName evidence="2">Uncharacterized protein</fullName>
    </submittedName>
</protein>
<proteinExistence type="predicted"/>